<gene>
    <name evidence="1" type="ORF">Sjap_004802</name>
</gene>
<dbReference type="Pfam" id="PF09117">
    <property type="entry name" value="MiAMP1"/>
    <property type="match status" value="1"/>
</dbReference>
<evidence type="ECO:0000313" key="1">
    <source>
        <dbReference type="EMBL" id="KAK9144899.1"/>
    </source>
</evidence>
<comment type="caution">
    <text evidence="1">The sequence shown here is derived from an EMBL/GenBank/DDBJ whole genome shotgun (WGS) entry which is preliminary data.</text>
</comment>
<dbReference type="InterPro" id="IPR015201">
    <property type="entry name" value="Antimicrobial_MiAMP1"/>
</dbReference>
<name>A0AAP0K481_9MAGN</name>
<evidence type="ECO:0000313" key="2">
    <source>
        <dbReference type="Proteomes" id="UP001417504"/>
    </source>
</evidence>
<dbReference type="SUPFAM" id="SSF49695">
    <property type="entry name" value="gamma-Crystallin-like"/>
    <property type="match status" value="1"/>
</dbReference>
<keyword evidence="2" id="KW-1185">Reference proteome</keyword>
<dbReference type="EMBL" id="JBBNAE010000002">
    <property type="protein sequence ID" value="KAK9144899.1"/>
    <property type="molecule type" value="Genomic_DNA"/>
</dbReference>
<reference evidence="1 2" key="1">
    <citation type="submission" date="2024-01" db="EMBL/GenBank/DDBJ databases">
        <title>Genome assemblies of Stephania.</title>
        <authorList>
            <person name="Yang L."/>
        </authorList>
    </citation>
    <scope>NUCLEOTIDE SEQUENCE [LARGE SCALE GENOMIC DNA]</scope>
    <source>
        <strain evidence="1">QJT</strain>
        <tissue evidence="1">Leaf</tissue>
    </source>
</reference>
<accession>A0AAP0K481</accession>
<dbReference type="GO" id="GO:0045926">
    <property type="term" value="P:negative regulation of growth"/>
    <property type="evidence" value="ECO:0007669"/>
    <property type="project" value="InterPro"/>
</dbReference>
<protein>
    <submittedName>
        <fullName evidence="1">Uncharacterized protein</fullName>
    </submittedName>
</protein>
<dbReference type="Gene3D" id="2.60.20.30">
    <property type="match status" value="1"/>
</dbReference>
<dbReference type="InterPro" id="IPR011024">
    <property type="entry name" value="G_crystallin-like"/>
</dbReference>
<dbReference type="GO" id="GO:0006952">
    <property type="term" value="P:defense response"/>
    <property type="evidence" value="ECO:0007669"/>
    <property type="project" value="InterPro"/>
</dbReference>
<proteinExistence type="predicted"/>
<organism evidence="1 2">
    <name type="scientific">Stephania japonica</name>
    <dbReference type="NCBI Taxonomy" id="461633"/>
    <lineage>
        <taxon>Eukaryota</taxon>
        <taxon>Viridiplantae</taxon>
        <taxon>Streptophyta</taxon>
        <taxon>Embryophyta</taxon>
        <taxon>Tracheophyta</taxon>
        <taxon>Spermatophyta</taxon>
        <taxon>Magnoliopsida</taxon>
        <taxon>Ranunculales</taxon>
        <taxon>Menispermaceae</taxon>
        <taxon>Menispermoideae</taxon>
        <taxon>Cissampelideae</taxon>
        <taxon>Stephania</taxon>
    </lineage>
</organism>
<dbReference type="AlphaFoldDB" id="A0AAP0K481"/>
<dbReference type="Proteomes" id="UP001417504">
    <property type="component" value="Unassembled WGS sequence"/>
</dbReference>
<sequence length="118" mass="12717">MARCNKFSKPMTTTVAMAAAAAVLATLVMSMSEVVDASIMFSFAREGCVDIPLVHSECGCTNTGFPNFQSYFYFLYSGQAISFYSTSDCQGTPFSLLTSPVLTCDPIKVASIKMECLT</sequence>
<dbReference type="InterPro" id="IPR015791">
    <property type="entry name" value="Antimic/Inh_G_crystallin-like"/>
</dbReference>